<geneLocation type="plasmid" evidence="1 2">
    <name>1</name>
</geneLocation>
<organism evidence="1 2">
    <name type="scientific">Halalkalicoccus jeotgali (strain DSM 18796 / CECT 7217 / JCM 14584 / KCTC 4019 / B3)</name>
    <dbReference type="NCBI Taxonomy" id="795797"/>
    <lineage>
        <taxon>Archaea</taxon>
        <taxon>Methanobacteriati</taxon>
        <taxon>Methanobacteriota</taxon>
        <taxon>Stenosarchaea group</taxon>
        <taxon>Halobacteria</taxon>
        <taxon>Halobacteriales</taxon>
        <taxon>Halococcaceae</taxon>
        <taxon>Halalkalicoccus</taxon>
    </lineage>
</organism>
<proteinExistence type="predicted"/>
<evidence type="ECO:0000313" key="1">
    <source>
        <dbReference type="EMBL" id="ADJ16754.1"/>
    </source>
</evidence>
<protein>
    <submittedName>
        <fullName evidence="1">Uncharacterized protein</fullName>
    </submittedName>
</protein>
<accession>D8JBV1</accession>
<dbReference type="EMBL" id="CP002063">
    <property type="protein sequence ID" value="ADJ16754.1"/>
    <property type="molecule type" value="Genomic_DNA"/>
</dbReference>
<keyword evidence="1" id="KW-0614">Plasmid</keyword>
<reference evidence="1 2" key="1">
    <citation type="journal article" date="2010" name="J. Bacteriol.">
        <title>Complete genome sequence of Halalkalicoccus jeotgali B3(T), an extremely halophilic archaeon.</title>
        <authorList>
            <person name="Roh S.W."/>
            <person name="Nam Y.D."/>
            <person name="Nam S.H."/>
            <person name="Choi S.H."/>
            <person name="Park H.S."/>
            <person name="Bae J.W."/>
        </authorList>
    </citation>
    <scope>NUCLEOTIDE SEQUENCE [LARGE SCALE GENOMIC DNA]</scope>
    <source>
        <strain evidence="2">DSM 18796 / CECT 7217 / JCM 14584 / KCTC 4019 / B3</strain>
        <plasmid evidence="2">1</plasmid>
    </source>
</reference>
<dbReference type="GeneID" id="70692692"/>
<dbReference type="RefSeq" id="WP_013199607.1">
    <property type="nucleotide sequence ID" value="NC_014298.1"/>
</dbReference>
<dbReference type="Proteomes" id="UP000000390">
    <property type="component" value="Plasmid 1"/>
</dbReference>
<sequence length="69" mass="7826">MSELASELGVAEDEIEQRFEYLKQYDSPNEPLRGFVILANTMISSDPNTPTEGNAVETDRPMWTARSIY</sequence>
<evidence type="ECO:0000313" key="2">
    <source>
        <dbReference type="Proteomes" id="UP000000390"/>
    </source>
</evidence>
<dbReference type="KEGG" id="hje:HacjB3_17021"/>
<dbReference type="AlphaFoldDB" id="D8JBV1"/>
<dbReference type="HOGENOM" id="CLU_2765922_0_0_2"/>
<name>D8JBV1_HALJB</name>
<gene>
    <name evidence="1" type="ordered locus">HacjB3_17021</name>
</gene>